<dbReference type="PANTHER" id="PTHR44520">
    <property type="entry name" value="RESPONSE REGULATOR RCP1-RELATED"/>
    <property type="match status" value="1"/>
</dbReference>
<accession>A0A0A2M3R5</accession>
<dbReference type="OrthoDB" id="958614at2"/>
<dbReference type="SUPFAM" id="SSF52172">
    <property type="entry name" value="CheY-like"/>
    <property type="match status" value="1"/>
</dbReference>
<dbReference type="InterPro" id="IPR011006">
    <property type="entry name" value="CheY-like_superfamily"/>
</dbReference>
<feature type="domain" description="Response regulatory" evidence="2">
    <location>
        <begin position="6"/>
        <end position="129"/>
    </location>
</feature>
<feature type="modified residue" description="4-aspartylphosphate" evidence="1">
    <location>
        <position position="59"/>
    </location>
</feature>
<evidence type="ECO:0000259" key="2">
    <source>
        <dbReference type="PROSITE" id="PS50110"/>
    </source>
</evidence>
<dbReference type="PANTHER" id="PTHR44520:SF2">
    <property type="entry name" value="RESPONSE REGULATOR RCP1"/>
    <property type="match status" value="1"/>
</dbReference>
<reference evidence="3 4" key="1">
    <citation type="submission" date="2013-09" db="EMBL/GenBank/DDBJ databases">
        <authorList>
            <person name="Zeng Z."/>
            <person name="Chen C."/>
        </authorList>
    </citation>
    <scope>NUCLEOTIDE SEQUENCE [LARGE SCALE GENOMIC DNA]</scope>
    <source>
        <strain evidence="3 4">WB 3.3-2</strain>
    </source>
</reference>
<sequence>MSKTGPIIIIEDDEDDKHIFETIVRELGYKNLIIWHENTDQTFDYLCNTTDSPFVIFSDVNLPRMNGLDFKKKIDDVPELRKKSIPYIFYSTSANQHDVNTAYTQMTIQGFFKKENDYETMKKNIKLILEYWSVCRHPNLNVF</sequence>
<keyword evidence="3" id="KW-0808">Transferase</keyword>
<dbReference type="PROSITE" id="PS50110">
    <property type="entry name" value="RESPONSE_REGULATORY"/>
    <property type="match status" value="1"/>
</dbReference>
<evidence type="ECO:0000313" key="3">
    <source>
        <dbReference type="EMBL" id="KGO87272.1"/>
    </source>
</evidence>
<name>A0A0A2M3R5_9FLAO</name>
<gene>
    <name evidence="3" type="ORF">Q765_06285</name>
</gene>
<organism evidence="3 4">
    <name type="scientific">Flavobacterium rivuli WB 3.3-2 = DSM 21788</name>
    <dbReference type="NCBI Taxonomy" id="1121895"/>
    <lineage>
        <taxon>Bacteria</taxon>
        <taxon>Pseudomonadati</taxon>
        <taxon>Bacteroidota</taxon>
        <taxon>Flavobacteriia</taxon>
        <taxon>Flavobacteriales</taxon>
        <taxon>Flavobacteriaceae</taxon>
        <taxon>Flavobacterium</taxon>
    </lineage>
</organism>
<evidence type="ECO:0000313" key="4">
    <source>
        <dbReference type="Proteomes" id="UP000030152"/>
    </source>
</evidence>
<keyword evidence="4" id="KW-1185">Reference proteome</keyword>
<keyword evidence="3" id="KW-0418">Kinase</keyword>
<dbReference type="InterPro" id="IPR052893">
    <property type="entry name" value="TCS_response_regulator"/>
</dbReference>
<dbReference type="GO" id="GO:0000160">
    <property type="term" value="P:phosphorelay signal transduction system"/>
    <property type="evidence" value="ECO:0007669"/>
    <property type="project" value="InterPro"/>
</dbReference>
<dbReference type="AlphaFoldDB" id="A0A0A2M3R5"/>
<protein>
    <submittedName>
        <fullName evidence="3">Histidine kinase</fullName>
    </submittedName>
</protein>
<dbReference type="SMART" id="SM00448">
    <property type="entry name" value="REC"/>
    <property type="match status" value="1"/>
</dbReference>
<dbReference type="InterPro" id="IPR001789">
    <property type="entry name" value="Sig_transdc_resp-reg_receiver"/>
</dbReference>
<dbReference type="EMBL" id="JRLX01000005">
    <property type="protein sequence ID" value="KGO87272.1"/>
    <property type="molecule type" value="Genomic_DNA"/>
</dbReference>
<proteinExistence type="predicted"/>
<comment type="caution">
    <text evidence="3">The sequence shown here is derived from an EMBL/GenBank/DDBJ whole genome shotgun (WGS) entry which is preliminary data.</text>
</comment>
<dbReference type="Pfam" id="PF00072">
    <property type="entry name" value="Response_reg"/>
    <property type="match status" value="1"/>
</dbReference>
<evidence type="ECO:0000256" key="1">
    <source>
        <dbReference type="PROSITE-ProRule" id="PRU00169"/>
    </source>
</evidence>
<dbReference type="eggNOG" id="COG0784">
    <property type="taxonomic scope" value="Bacteria"/>
</dbReference>
<dbReference type="RefSeq" id="WP_035642168.1">
    <property type="nucleotide sequence ID" value="NZ_JRLX01000005.1"/>
</dbReference>
<dbReference type="Gene3D" id="3.40.50.2300">
    <property type="match status" value="1"/>
</dbReference>
<dbReference type="GO" id="GO:0016301">
    <property type="term" value="F:kinase activity"/>
    <property type="evidence" value="ECO:0007669"/>
    <property type="project" value="UniProtKB-KW"/>
</dbReference>
<dbReference type="Proteomes" id="UP000030152">
    <property type="component" value="Unassembled WGS sequence"/>
</dbReference>
<dbReference type="STRING" id="1121895.GCA_000378485_02191"/>
<keyword evidence="1" id="KW-0597">Phosphoprotein</keyword>